<proteinExistence type="predicted"/>
<dbReference type="InterPro" id="IPR025363">
    <property type="entry name" value="DUF4267"/>
</dbReference>
<dbReference type="Proteomes" id="UP000520767">
    <property type="component" value="Unassembled WGS sequence"/>
</dbReference>
<accession>A0A7W7QGH8</accession>
<evidence type="ECO:0000313" key="2">
    <source>
        <dbReference type="Proteomes" id="UP000520767"/>
    </source>
</evidence>
<name>A0A7W7QGH8_9PSEU</name>
<keyword evidence="2" id="KW-1185">Reference proteome</keyword>
<dbReference type="Pfam" id="PF14087">
    <property type="entry name" value="DUF4267"/>
    <property type="match status" value="1"/>
</dbReference>
<protein>
    <recommendedName>
        <fullName evidence="3">DUF4267 domain-containing protein</fullName>
    </recommendedName>
</protein>
<evidence type="ECO:0000313" key="1">
    <source>
        <dbReference type="EMBL" id="MBB4912626.1"/>
    </source>
</evidence>
<dbReference type="RefSeq" id="WP_184816595.1">
    <property type="nucleotide sequence ID" value="NZ_JACHJQ010000014.1"/>
</dbReference>
<sequence>MRFLLPRLLGLATAAYGAAITVKPELLLKPSGMPQDEPDLHTFTRTLGIRDLASGVAMAVAPTRKAMRVAIGVRVASDAGDLVVLGRAMAGKPEQKKIIAIAGGWGLLCALSALATRT</sequence>
<dbReference type="AlphaFoldDB" id="A0A7W7QGH8"/>
<dbReference type="EMBL" id="JACHJQ010000014">
    <property type="protein sequence ID" value="MBB4912626.1"/>
    <property type="molecule type" value="Genomic_DNA"/>
</dbReference>
<reference evidence="1 2" key="1">
    <citation type="submission" date="2020-08" db="EMBL/GenBank/DDBJ databases">
        <title>Genomic Encyclopedia of Type Strains, Phase III (KMG-III): the genomes of soil and plant-associated and newly described type strains.</title>
        <authorList>
            <person name="Whitman W."/>
        </authorList>
    </citation>
    <scope>NUCLEOTIDE SEQUENCE [LARGE SCALE GENOMIC DNA]</scope>
    <source>
        <strain evidence="1 2">CECT 8960</strain>
    </source>
</reference>
<organism evidence="1 2">
    <name type="scientific">Actinophytocola algeriensis</name>
    <dbReference type="NCBI Taxonomy" id="1768010"/>
    <lineage>
        <taxon>Bacteria</taxon>
        <taxon>Bacillati</taxon>
        <taxon>Actinomycetota</taxon>
        <taxon>Actinomycetes</taxon>
        <taxon>Pseudonocardiales</taxon>
        <taxon>Pseudonocardiaceae</taxon>
    </lineage>
</organism>
<gene>
    <name evidence="1" type="ORF">FHR82_008898</name>
</gene>
<evidence type="ECO:0008006" key="3">
    <source>
        <dbReference type="Google" id="ProtNLM"/>
    </source>
</evidence>
<comment type="caution">
    <text evidence="1">The sequence shown here is derived from an EMBL/GenBank/DDBJ whole genome shotgun (WGS) entry which is preliminary data.</text>
</comment>